<feature type="modified residue" description="Phosphohistidine" evidence="6">
    <location>
        <position position="53"/>
    </location>
</feature>
<dbReference type="Pfam" id="PF02518">
    <property type="entry name" value="HATPase_c"/>
    <property type="match status" value="1"/>
</dbReference>
<dbReference type="PANTHER" id="PTHR43395">
    <property type="entry name" value="SENSOR HISTIDINE KINASE CHEA"/>
    <property type="match status" value="1"/>
</dbReference>
<evidence type="ECO:0000256" key="2">
    <source>
        <dbReference type="ARBA" id="ARBA00012438"/>
    </source>
</evidence>
<dbReference type="InterPro" id="IPR036890">
    <property type="entry name" value="HATPase_C_sf"/>
</dbReference>
<dbReference type="InterPro" id="IPR036061">
    <property type="entry name" value="CheW-like_dom_sf"/>
</dbReference>
<dbReference type="SMART" id="SM01231">
    <property type="entry name" value="H-kinase_dim"/>
    <property type="match status" value="1"/>
</dbReference>
<dbReference type="PROSITE" id="PS50109">
    <property type="entry name" value="HIS_KIN"/>
    <property type="match status" value="1"/>
</dbReference>
<evidence type="ECO:0000259" key="9">
    <source>
        <dbReference type="PROSITE" id="PS50851"/>
    </source>
</evidence>
<dbReference type="InterPro" id="IPR002545">
    <property type="entry name" value="CheW-lke_dom"/>
</dbReference>
<dbReference type="InterPro" id="IPR051315">
    <property type="entry name" value="Bact_Chemotaxis_CheA"/>
</dbReference>
<dbReference type="FunFam" id="3.30.565.10:FF:000016">
    <property type="entry name" value="Chemotaxis protein CheA, putative"/>
    <property type="match status" value="1"/>
</dbReference>
<dbReference type="Pfam" id="PF01584">
    <property type="entry name" value="CheW"/>
    <property type="match status" value="1"/>
</dbReference>
<dbReference type="SMART" id="SM00387">
    <property type="entry name" value="HATPase_c"/>
    <property type="match status" value="1"/>
</dbReference>
<dbReference type="CDD" id="cd00088">
    <property type="entry name" value="HPT"/>
    <property type="match status" value="1"/>
</dbReference>
<dbReference type="SUPFAM" id="SSF47226">
    <property type="entry name" value="Histidine-containing phosphotransfer domain, HPT domain"/>
    <property type="match status" value="1"/>
</dbReference>
<feature type="domain" description="Histidine kinase" evidence="8">
    <location>
        <begin position="285"/>
        <end position="498"/>
    </location>
</feature>
<evidence type="ECO:0000256" key="5">
    <source>
        <dbReference type="ARBA" id="ARBA00022777"/>
    </source>
</evidence>
<dbReference type="SUPFAM" id="SSF55874">
    <property type="entry name" value="ATPase domain of HSP90 chaperone/DNA topoisomerase II/histidine kinase"/>
    <property type="match status" value="1"/>
</dbReference>
<accession>A0A7C3LSG5</accession>
<dbReference type="PROSITE" id="PS50894">
    <property type="entry name" value="HPT"/>
    <property type="match status" value="1"/>
</dbReference>
<dbReference type="AlphaFoldDB" id="A0A7C3LSG5"/>
<evidence type="ECO:0000313" key="11">
    <source>
        <dbReference type="EMBL" id="HFT93525.1"/>
    </source>
</evidence>
<evidence type="ECO:0000256" key="3">
    <source>
        <dbReference type="ARBA" id="ARBA00022553"/>
    </source>
</evidence>
<sequence length="654" mass="71252">MPETFDNDEMKEILQDFLAEAEEMLEGLDTFFVQLEAHPDDRTLLNEIFRTAHSIKGSAGFIGLNRIVEVAHHAENVLNQLRQGQMRAEPLVVDIILEAMDALKLLVREVRTGTQADVDIESLNQKLDLLLQWGEDVQSETETATGSEEEFQGEETPDLPEPSNSGKEPALVSDPAPESYQVEDEELVAAPPADTPSLEVPGDSGPRSKSGDRGEGGSSRKTELPVPGPTTEAAQTGSGEADQTIRVETSRLDNVMNLVGELVLGRNRLVRLSGEQRGDIDPEHRLKEIAEAVAQLSRVTTDLQLAVIKTRMQPIRKVLGKFPRMVRDLSRKMGKEVRLELAGEETELDKSVIEEIGDPLVHIIRNAIDHGLEMPDERTAGGKPAEGVVRIGAYQEGNSIVIEVSDDGKGIDVGRVREKAIEKKLISVADAERMSEGELVNLIFLPGFSTAEKVTDVSGRGVGMDVVRTNINKINGTVEVRTTQGSGSTFVIRLPLTIAIIQALMVTIGSEVYAIPLQTVVETVKITREDIRTLSGSDVLNLRNQVLPLLRLRDEFKVPEEHAEEPGRCYVVVVQLGSRLLGLVVDRLPYQEEVVIKSMGPLLSGIRGMAGATITGDGKVVLILDVGEILQDIQLRQHQGPVSAGFAPAAAVRS</sequence>
<dbReference type="Pfam" id="PF02895">
    <property type="entry name" value="H-kinase_dim"/>
    <property type="match status" value="1"/>
</dbReference>
<dbReference type="Pfam" id="PF01627">
    <property type="entry name" value="Hpt"/>
    <property type="match status" value="1"/>
</dbReference>
<evidence type="ECO:0000256" key="4">
    <source>
        <dbReference type="ARBA" id="ARBA00022679"/>
    </source>
</evidence>
<dbReference type="Gene3D" id="2.30.30.40">
    <property type="entry name" value="SH3 Domains"/>
    <property type="match status" value="1"/>
</dbReference>
<dbReference type="SMART" id="SM00260">
    <property type="entry name" value="CheW"/>
    <property type="match status" value="1"/>
</dbReference>
<dbReference type="EC" id="2.7.13.3" evidence="2"/>
<dbReference type="SMART" id="SM00073">
    <property type="entry name" value="HPT"/>
    <property type="match status" value="1"/>
</dbReference>
<dbReference type="Gene3D" id="1.10.287.560">
    <property type="entry name" value="Histidine kinase CheA-like, homodimeric domain"/>
    <property type="match status" value="1"/>
</dbReference>
<keyword evidence="5" id="KW-0418">Kinase</keyword>
<dbReference type="GO" id="GO:0006935">
    <property type="term" value="P:chemotaxis"/>
    <property type="evidence" value="ECO:0007669"/>
    <property type="project" value="InterPro"/>
</dbReference>
<dbReference type="GO" id="GO:0005737">
    <property type="term" value="C:cytoplasm"/>
    <property type="evidence" value="ECO:0007669"/>
    <property type="project" value="InterPro"/>
</dbReference>
<dbReference type="Gene3D" id="1.20.120.160">
    <property type="entry name" value="HPT domain"/>
    <property type="match status" value="1"/>
</dbReference>
<evidence type="ECO:0000256" key="1">
    <source>
        <dbReference type="ARBA" id="ARBA00000085"/>
    </source>
</evidence>
<dbReference type="InterPro" id="IPR008207">
    <property type="entry name" value="Sig_transdc_His_kin_Hpt_dom"/>
</dbReference>
<organism evidence="11">
    <name type="scientific">Leptospirillum ferriphilum</name>
    <dbReference type="NCBI Taxonomy" id="178606"/>
    <lineage>
        <taxon>Bacteria</taxon>
        <taxon>Pseudomonadati</taxon>
        <taxon>Nitrospirota</taxon>
        <taxon>Nitrospiria</taxon>
        <taxon>Nitrospirales</taxon>
        <taxon>Nitrospiraceae</taxon>
        <taxon>Leptospirillum</taxon>
    </lineage>
</organism>
<dbReference type="GO" id="GO:0000155">
    <property type="term" value="F:phosphorelay sensor kinase activity"/>
    <property type="evidence" value="ECO:0007669"/>
    <property type="project" value="InterPro"/>
</dbReference>
<proteinExistence type="predicted"/>
<dbReference type="PRINTS" id="PR00344">
    <property type="entry name" value="BCTRLSENSOR"/>
</dbReference>
<dbReference type="InterPro" id="IPR005467">
    <property type="entry name" value="His_kinase_dom"/>
</dbReference>
<dbReference type="InterPro" id="IPR004105">
    <property type="entry name" value="CheA-like_dim"/>
</dbReference>
<dbReference type="Gene3D" id="3.30.565.10">
    <property type="entry name" value="Histidine kinase-like ATPase, C-terminal domain"/>
    <property type="match status" value="1"/>
</dbReference>
<evidence type="ECO:0000256" key="7">
    <source>
        <dbReference type="SAM" id="MobiDB-lite"/>
    </source>
</evidence>
<feature type="domain" description="CheW-like" evidence="9">
    <location>
        <begin position="500"/>
        <end position="635"/>
    </location>
</feature>
<feature type="compositionally biased region" description="Basic and acidic residues" evidence="7">
    <location>
        <begin position="209"/>
        <end position="223"/>
    </location>
</feature>
<dbReference type="InterPro" id="IPR036641">
    <property type="entry name" value="HPT_dom_sf"/>
</dbReference>
<evidence type="ECO:0000259" key="10">
    <source>
        <dbReference type="PROSITE" id="PS50894"/>
    </source>
</evidence>
<dbReference type="PROSITE" id="PS50851">
    <property type="entry name" value="CHEW"/>
    <property type="match status" value="1"/>
</dbReference>
<keyword evidence="4" id="KW-0808">Transferase</keyword>
<protein>
    <recommendedName>
        <fullName evidence="2">histidine kinase</fullName>
        <ecNumber evidence="2">2.7.13.3</ecNumber>
    </recommendedName>
</protein>
<dbReference type="SUPFAM" id="SSF50341">
    <property type="entry name" value="CheW-like"/>
    <property type="match status" value="1"/>
</dbReference>
<dbReference type="SUPFAM" id="SSF47384">
    <property type="entry name" value="Homodimeric domain of signal transducing histidine kinase"/>
    <property type="match status" value="1"/>
</dbReference>
<evidence type="ECO:0000256" key="6">
    <source>
        <dbReference type="PROSITE-ProRule" id="PRU00110"/>
    </source>
</evidence>
<evidence type="ECO:0000259" key="8">
    <source>
        <dbReference type="PROSITE" id="PS50109"/>
    </source>
</evidence>
<keyword evidence="3 6" id="KW-0597">Phosphoprotein</keyword>
<dbReference type="InterPro" id="IPR037006">
    <property type="entry name" value="CheA-like_homodim_sf"/>
</dbReference>
<comment type="catalytic activity">
    <reaction evidence="1">
        <text>ATP + protein L-histidine = ADP + protein N-phospho-L-histidine.</text>
        <dbReference type="EC" id="2.7.13.3"/>
    </reaction>
</comment>
<feature type="region of interest" description="Disordered" evidence="7">
    <location>
        <begin position="137"/>
        <end position="243"/>
    </location>
</feature>
<dbReference type="PANTHER" id="PTHR43395:SF1">
    <property type="entry name" value="CHEMOTAXIS PROTEIN CHEA"/>
    <property type="match status" value="1"/>
</dbReference>
<gene>
    <name evidence="11" type="ORF">ENX03_06240</name>
</gene>
<dbReference type="InterPro" id="IPR036097">
    <property type="entry name" value="HisK_dim/P_sf"/>
</dbReference>
<dbReference type="CDD" id="cd16916">
    <property type="entry name" value="HATPase_CheA-like"/>
    <property type="match status" value="1"/>
</dbReference>
<name>A0A7C3LSG5_9BACT</name>
<dbReference type="EMBL" id="DTMM01000121">
    <property type="protein sequence ID" value="HFT93525.1"/>
    <property type="molecule type" value="Genomic_DNA"/>
</dbReference>
<dbReference type="InterPro" id="IPR003594">
    <property type="entry name" value="HATPase_dom"/>
</dbReference>
<feature type="compositionally biased region" description="Acidic residues" evidence="7">
    <location>
        <begin position="147"/>
        <end position="158"/>
    </location>
</feature>
<dbReference type="InterPro" id="IPR004358">
    <property type="entry name" value="Sig_transdc_His_kin-like_C"/>
</dbReference>
<reference evidence="11" key="1">
    <citation type="journal article" date="2020" name="mSystems">
        <title>Genome- and Community-Level Interaction Insights into Carbon Utilization and Element Cycling Functions of Hydrothermarchaeota in Hydrothermal Sediment.</title>
        <authorList>
            <person name="Zhou Z."/>
            <person name="Liu Y."/>
            <person name="Xu W."/>
            <person name="Pan J."/>
            <person name="Luo Z.H."/>
            <person name="Li M."/>
        </authorList>
    </citation>
    <scope>NUCLEOTIDE SEQUENCE [LARGE SCALE GENOMIC DNA]</scope>
    <source>
        <strain evidence="11">SpSt-902</strain>
    </source>
</reference>
<comment type="caution">
    <text evidence="11">The sequence shown here is derived from an EMBL/GenBank/DDBJ whole genome shotgun (WGS) entry which is preliminary data.</text>
</comment>
<feature type="domain" description="HPt" evidence="10">
    <location>
        <begin position="6"/>
        <end position="110"/>
    </location>
</feature>
<dbReference type="CDD" id="cd00731">
    <property type="entry name" value="CheA_reg"/>
    <property type="match status" value="1"/>
</dbReference>